<evidence type="ECO:0000256" key="1">
    <source>
        <dbReference type="ARBA" id="ARBA00004141"/>
    </source>
</evidence>
<keyword evidence="3 5" id="KW-1133">Transmembrane helix</keyword>
<accession>A0AB34JHB3</accession>
<feature type="transmembrane region" description="Helical" evidence="5">
    <location>
        <begin position="191"/>
        <end position="209"/>
    </location>
</feature>
<dbReference type="InterPro" id="IPR037185">
    <property type="entry name" value="EmrE-like"/>
</dbReference>
<keyword evidence="4 5" id="KW-0472">Membrane</keyword>
<sequence>MEGKWVGVALALLAATMNATGINLQRLAKRRASMRLALLGVLLSTGCGLVDVASFAFAPQSFLAPFGALSLLVNLLLAPTLHGDAVRPLDLVATALVVCGVALCLANHSVAPRDWSLTQLRQLPYGHAFHAWLAVQAALLCVGGGWLLHAPSRPSAAPCFALVAGLLGGCTVLSAKFAGELAAAGAPLHDLALPGAGVGLFAAAQLLVLNQGVGRHSSLVVVPVFVATFVCANAIGGGLFFEEFAAFTPEQRRSYLQGAAIIAVGNVCLSFRTPDVKDQPGEGEKKQL</sequence>
<name>A0AB34JHB3_PRYPA</name>
<feature type="transmembrane region" description="Helical" evidence="5">
    <location>
        <begin position="91"/>
        <end position="109"/>
    </location>
</feature>
<dbReference type="Proteomes" id="UP001515480">
    <property type="component" value="Unassembled WGS sequence"/>
</dbReference>
<dbReference type="InterPro" id="IPR008521">
    <property type="entry name" value="Mg_trans_NIPA"/>
</dbReference>
<dbReference type="Pfam" id="PF05653">
    <property type="entry name" value="Mg_trans_NIPA"/>
    <property type="match status" value="1"/>
</dbReference>
<evidence type="ECO:0008006" key="8">
    <source>
        <dbReference type="Google" id="ProtNLM"/>
    </source>
</evidence>
<dbReference type="GO" id="GO:0016020">
    <property type="term" value="C:membrane"/>
    <property type="evidence" value="ECO:0007669"/>
    <property type="project" value="UniProtKB-SubCell"/>
</dbReference>
<dbReference type="SUPFAM" id="SSF103481">
    <property type="entry name" value="Multidrug resistance efflux transporter EmrE"/>
    <property type="match status" value="1"/>
</dbReference>
<comment type="caution">
    <text evidence="6">The sequence shown here is derived from an EMBL/GenBank/DDBJ whole genome shotgun (WGS) entry which is preliminary data.</text>
</comment>
<gene>
    <name evidence="6" type="ORF">AB1Y20_023598</name>
</gene>
<feature type="transmembrane region" description="Helical" evidence="5">
    <location>
        <begin position="129"/>
        <end position="148"/>
    </location>
</feature>
<feature type="transmembrane region" description="Helical" evidence="5">
    <location>
        <begin position="221"/>
        <end position="241"/>
    </location>
</feature>
<feature type="transmembrane region" description="Helical" evidence="5">
    <location>
        <begin position="62"/>
        <end position="79"/>
    </location>
</feature>
<reference evidence="6 7" key="1">
    <citation type="journal article" date="2024" name="Science">
        <title>Giant polyketide synthase enzymes in the biosynthesis of giant marine polyether toxins.</title>
        <authorList>
            <person name="Fallon T.R."/>
            <person name="Shende V.V."/>
            <person name="Wierzbicki I.H."/>
            <person name="Pendleton A.L."/>
            <person name="Watervoot N.F."/>
            <person name="Auber R.P."/>
            <person name="Gonzalez D.J."/>
            <person name="Wisecaver J.H."/>
            <person name="Moore B.S."/>
        </authorList>
    </citation>
    <scope>NUCLEOTIDE SEQUENCE [LARGE SCALE GENOMIC DNA]</scope>
    <source>
        <strain evidence="6 7">12B1</strain>
    </source>
</reference>
<evidence type="ECO:0000256" key="4">
    <source>
        <dbReference type="ARBA" id="ARBA00023136"/>
    </source>
</evidence>
<feature type="transmembrane region" description="Helical" evidence="5">
    <location>
        <begin position="36"/>
        <end position="56"/>
    </location>
</feature>
<evidence type="ECO:0000313" key="7">
    <source>
        <dbReference type="Proteomes" id="UP001515480"/>
    </source>
</evidence>
<dbReference type="EMBL" id="JBGBPQ010000009">
    <property type="protein sequence ID" value="KAL1520126.1"/>
    <property type="molecule type" value="Genomic_DNA"/>
</dbReference>
<dbReference type="PANTHER" id="PTHR12570">
    <property type="match status" value="1"/>
</dbReference>
<evidence type="ECO:0000256" key="3">
    <source>
        <dbReference type="ARBA" id="ARBA00022989"/>
    </source>
</evidence>
<evidence type="ECO:0000256" key="5">
    <source>
        <dbReference type="SAM" id="Phobius"/>
    </source>
</evidence>
<evidence type="ECO:0000313" key="6">
    <source>
        <dbReference type="EMBL" id="KAL1520126.1"/>
    </source>
</evidence>
<dbReference type="AlphaFoldDB" id="A0AB34JHB3"/>
<protein>
    <recommendedName>
        <fullName evidence="8">Magnesium transporter</fullName>
    </recommendedName>
</protein>
<dbReference type="PANTHER" id="PTHR12570:SF9">
    <property type="entry name" value="MAGNESIUM TRANSPORTER NIPA8-RELATED"/>
    <property type="match status" value="1"/>
</dbReference>
<organism evidence="6 7">
    <name type="scientific">Prymnesium parvum</name>
    <name type="common">Toxic golden alga</name>
    <dbReference type="NCBI Taxonomy" id="97485"/>
    <lineage>
        <taxon>Eukaryota</taxon>
        <taxon>Haptista</taxon>
        <taxon>Haptophyta</taxon>
        <taxon>Prymnesiophyceae</taxon>
        <taxon>Prymnesiales</taxon>
        <taxon>Prymnesiaceae</taxon>
        <taxon>Prymnesium</taxon>
    </lineage>
</organism>
<feature type="transmembrane region" description="Helical" evidence="5">
    <location>
        <begin position="160"/>
        <end position="179"/>
    </location>
</feature>
<dbReference type="GO" id="GO:0015095">
    <property type="term" value="F:magnesium ion transmembrane transporter activity"/>
    <property type="evidence" value="ECO:0007669"/>
    <property type="project" value="InterPro"/>
</dbReference>
<proteinExistence type="predicted"/>
<evidence type="ECO:0000256" key="2">
    <source>
        <dbReference type="ARBA" id="ARBA00022692"/>
    </source>
</evidence>
<comment type="subcellular location">
    <subcellularLocation>
        <location evidence="1">Membrane</location>
        <topology evidence="1">Multi-pass membrane protein</topology>
    </subcellularLocation>
</comment>
<feature type="transmembrane region" description="Helical" evidence="5">
    <location>
        <begin position="6"/>
        <end position="24"/>
    </location>
</feature>
<keyword evidence="2 5" id="KW-0812">Transmembrane</keyword>
<keyword evidence="7" id="KW-1185">Reference proteome</keyword>